<sequence length="1047" mass="117519">MPLDRESKELLWKTLINLGHDDFKAFKFHTHLPKCLDGNAKQVDIVNQLEKKHGKNAVQETIEILEKIQNHNLAQKLRDDVSRLKERDRKRGRSNAAAARRRRPTELRRTSSIFSVDNHLIGQYQRALQENLRGSYVNAPEGSAELSEQRPLEDVYMELNIAYGADVAPNKQHEVLQMETCGAATESIAPRDIFRSAGGRPRPVRTLLTVGFAGIGKTFLVRKFVLDWASGKSNRDVHLLFPFTFREMNLEKGKRFSLARLIRHFIWESKPMSVEMLDLIFVHLQASGKRDFESSGIKVLFVLDGLDECRLKLDLGGGAGGQAPPAPDLDVTEAYPLEVLLAHLIKRNLLPCARVWITSRPVGVHDIPADLFDSKTEVKGFSDAQRLDYFRKRFPGGEGEEVIRHIQKCRTIFIMCHMPIFCWIASVVLQGHLDAGERGELPDSLTQMYTEFLLYHLDKSEERRLKESIKDVKALAKLAFRQLMKKHQSFSESDLRGSGLDYRRAAARSGMFAEIRPLKRDRDGKMFQFIHLTVQEYLAALYAMMSLFQDKKNVLADSEASLEALLSLCKRKPVAQVHEAAIRKAAASEGNLDLFLRFLLGLSLPCNQRLLGQLLKAPRDPDGDARSQTVLLIKRRIERNSPERNINLFYCLNELRDDSLLEQIQRYLASGRLSSESLPLDMWSALVFFLLTSDEAMRRFDLKRYSASHVGLKMLLPVVKASQESALDHCNLHEDSCRVLASVLGSPSNLRELDLSDNDLRDRGAELLSVGLAKPHCILQVLRLSGCLVAAAGCAALAEALKRNPGHLRALDLSYNDPGEEGKRLLTEVRTHPGSGLKTLNLDGGGKERLVPGLLKYLCRPALDPDTAHKCLRLSDGGETATVTLEERRYPPSEQRFTCWRQVLCRSGLSGRCYWEARVEGKVYVGVTYQSIRRIGEGDDVCLGADDASWALLCDNGTYSVRHRDRTLDLPASTRASGRLGVFLDHPRGTLSFYEVTPEGPTLLHTYRAAFTQPLYPAFGFGYDNGFDGLGDFVSLGGAGAPMSTRF</sequence>
<dbReference type="InterPro" id="IPR003877">
    <property type="entry name" value="SPRY_dom"/>
</dbReference>
<evidence type="ECO:0000256" key="2">
    <source>
        <dbReference type="ARBA" id="ARBA00022490"/>
    </source>
</evidence>
<dbReference type="Gene3D" id="2.60.120.920">
    <property type="match status" value="1"/>
</dbReference>
<dbReference type="InterPro" id="IPR027417">
    <property type="entry name" value="P-loop_NTPase"/>
</dbReference>
<feature type="region of interest" description="Disordered" evidence="7">
    <location>
        <begin position="83"/>
        <end position="107"/>
    </location>
</feature>
<dbReference type="Pfam" id="PF05729">
    <property type="entry name" value="NACHT"/>
    <property type="match status" value="1"/>
</dbReference>
<keyword evidence="3" id="KW-0433">Leucine-rich repeat</keyword>
<dbReference type="SMART" id="SM00368">
    <property type="entry name" value="LRR_RI"/>
    <property type="match status" value="3"/>
</dbReference>
<dbReference type="InterPro" id="IPR032675">
    <property type="entry name" value="LRR_dom_sf"/>
</dbReference>
<dbReference type="Pfam" id="PF13765">
    <property type="entry name" value="PRY"/>
    <property type="match status" value="1"/>
</dbReference>
<organism evidence="10 11">
    <name type="scientific">Hippocampus comes</name>
    <name type="common">Tiger tail seahorse</name>
    <dbReference type="NCBI Taxonomy" id="109280"/>
    <lineage>
        <taxon>Eukaryota</taxon>
        <taxon>Metazoa</taxon>
        <taxon>Chordata</taxon>
        <taxon>Craniata</taxon>
        <taxon>Vertebrata</taxon>
        <taxon>Euteleostomi</taxon>
        <taxon>Actinopterygii</taxon>
        <taxon>Neopterygii</taxon>
        <taxon>Teleostei</taxon>
        <taxon>Neoteleostei</taxon>
        <taxon>Acanthomorphata</taxon>
        <taxon>Syngnathiaria</taxon>
        <taxon>Syngnathiformes</taxon>
        <taxon>Syngnathoidei</taxon>
        <taxon>Syngnathidae</taxon>
        <taxon>Hippocampus</taxon>
    </lineage>
</organism>
<dbReference type="Pfam" id="PF17776">
    <property type="entry name" value="NLRC4_HD2"/>
    <property type="match status" value="1"/>
</dbReference>
<dbReference type="KEGG" id="hcq:109532586"/>
<dbReference type="InterPro" id="IPR051261">
    <property type="entry name" value="NLR"/>
</dbReference>
<dbReference type="PROSITE" id="PS50188">
    <property type="entry name" value="B302_SPRY"/>
    <property type="match status" value="1"/>
</dbReference>
<dbReference type="InterPro" id="IPR041267">
    <property type="entry name" value="NLRP_HD2"/>
</dbReference>
<dbReference type="Pfam" id="PF00622">
    <property type="entry name" value="SPRY"/>
    <property type="match status" value="1"/>
</dbReference>
<evidence type="ECO:0000256" key="4">
    <source>
        <dbReference type="ARBA" id="ARBA00022737"/>
    </source>
</evidence>
<dbReference type="InterPro" id="IPR003879">
    <property type="entry name" value="Butyrophylin_SPRY"/>
</dbReference>
<dbReference type="InterPro" id="IPR043136">
    <property type="entry name" value="B30.2/SPRY_sf"/>
</dbReference>
<feature type="compositionally biased region" description="Basic residues" evidence="7">
    <location>
        <begin position="90"/>
        <end position="103"/>
    </location>
</feature>
<dbReference type="AlphaFoldDB" id="A0A3Q3DTP3"/>
<evidence type="ECO:0000256" key="1">
    <source>
        <dbReference type="ARBA" id="ARBA00004496"/>
    </source>
</evidence>
<evidence type="ECO:0000259" key="8">
    <source>
        <dbReference type="PROSITE" id="PS50188"/>
    </source>
</evidence>
<dbReference type="InterPro" id="IPR011029">
    <property type="entry name" value="DEATH-like_dom_sf"/>
</dbReference>
<evidence type="ECO:0000313" key="10">
    <source>
        <dbReference type="Ensembl" id="ENSHCOP00000020260.1"/>
    </source>
</evidence>
<keyword evidence="4" id="KW-0677">Repeat</keyword>
<keyword evidence="6" id="KW-0067">ATP-binding</keyword>
<dbReference type="InterPro" id="IPR004020">
    <property type="entry name" value="DAPIN"/>
</dbReference>
<evidence type="ECO:0000256" key="5">
    <source>
        <dbReference type="ARBA" id="ARBA00022741"/>
    </source>
</evidence>
<dbReference type="Proteomes" id="UP000264820">
    <property type="component" value="Unplaced"/>
</dbReference>
<dbReference type="GeneTree" id="ENSGT01070000253760"/>
<evidence type="ECO:0000313" key="11">
    <source>
        <dbReference type="Proteomes" id="UP000264820"/>
    </source>
</evidence>
<dbReference type="PRINTS" id="PR01407">
    <property type="entry name" value="BUTYPHLNCDUF"/>
</dbReference>
<dbReference type="PANTHER" id="PTHR24106">
    <property type="entry name" value="NACHT, LRR AND CARD DOMAINS-CONTAINING"/>
    <property type="match status" value="1"/>
</dbReference>
<dbReference type="SUPFAM" id="SSF47986">
    <property type="entry name" value="DEATH domain"/>
    <property type="match status" value="1"/>
</dbReference>
<dbReference type="GeneID" id="109532586"/>
<dbReference type="Pfam" id="PF14484">
    <property type="entry name" value="FISNA"/>
    <property type="match status" value="1"/>
</dbReference>
<keyword evidence="2" id="KW-0963">Cytoplasm</keyword>
<evidence type="ECO:0000256" key="7">
    <source>
        <dbReference type="SAM" id="MobiDB-lite"/>
    </source>
</evidence>
<dbReference type="RefSeq" id="XP_019753027.1">
    <property type="nucleotide sequence ID" value="XM_019897468.1"/>
</dbReference>
<keyword evidence="5" id="KW-0547">Nucleotide-binding</keyword>
<feature type="domain" description="NACHT" evidence="9">
    <location>
        <begin position="205"/>
        <end position="361"/>
    </location>
</feature>
<dbReference type="SMART" id="SM01289">
    <property type="entry name" value="PYRIN"/>
    <property type="match status" value="1"/>
</dbReference>
<dbReference type="Pfam" id="PF13516">
    <property type="entry name" value="LRR_6"/>
    <property type="match status" value="1"/>
</dbReference>
<dbReference type="SUPFAM" id="SSF52540">
    <property type="entry name" value="P-loop containing nucleoside triphosphate hydrolases"/>
    <property type="match status" value="1"/>
</dbReference>
<dbReference type="Gene3D" id="3.40.50.300">
    <property type="entry name" value="P-loop containing nucleotide triphosphate hydrolases"/>
    <property type="match status" value="1"/>
</dbReference>
<dbReference type="SMART" id="SM01288">
    <property type="entry name" value="FISNA"/>
    <property type="match status" value="1"/>
</dbReference>
<reference evidence="10" key="2">
    <citation type="submission" date="2025-09" db="UniProtKB">
        <authorList>
            <consortium name="Ensembl"/>
        </authorList>
    </citation>
    <scope>IDENTIFICATION</scope>
</reference>
<feature type="domain" description="B30.2/SPRY" evidence="8">
    <location>
        <begin position="841"/>
        <end position="1041"/>
    </location>
</feature>
<dbReference type="GO" id="GO:0005524">
    <property type="term" value="F:ATP binding"/>
    <property type="evidence" value="ECO:0007669"/>
    <property type="project" value="UniProtKB-KW"/>
</dbReference>
<dbReference type="SUPFAM" id="SSF49899">
    <property type="entry name" value="Concanavalin A-like lectins/glucanases"/>
    <property type="match status" value="1"/>
</dbReference>
<dbReference type="InterPro" id="IPR006574">
    <property type="entry name" value="PRY"/>
</dbReference>
<dbReference type="InterPro" id="IPR013320">
    <property type="entry name" value="ConA-like_dom_sf"/>
</dbReference>
<dbReference type="Gene3D" id="1.10.533.10">
    <property type="entry name" value="Death Domain, Fas"/>
    <property type="match status" value="1"/>
</dbReference>
<dbReference type="OMA" id="MEHHRCT"/>
<dbReference type="PROSITE" id="PS50837">
    <property type="entry name" value="NACHT"/>
    <property type="match status" value="1"/>
</dbReference>
<evidence type="ECO:0000256" key="6">
    <source>
        <dbReference type="ARBA" id="ARBA00022840"/>
    </source>
</evidence>
<dbReference type="SMART" id="SM00449">
    <property type="entry name" value="SPRY"/>
    <property type="match status" value="1"/>
</dbReference>
<dbReference type="InterPro" id="IPR007111">
    <property type="entry name" value="NACHT_NTPase"/>
</dbReference>
<reference evidence="10" key="1">
    <citation type="submission" date="2025-08" db="UniProtKB">
        <authorList>
            <consortium name="Ensembl"/>
        </authorList>
    </citation>
    <scope>IDENTIFICATION</scope>
</reference>
<dbReference type="InterPro" id="IPR029495">
    <property type="entry name" value="NACHT-assoc"/>
</dbReference>
<dbReference type="InterPro" id="IPR001611">
    <property type="entry name" value="Leu-rich_rpt"/>
</dbReference>
<evidence type="ECO:0000256" key="3">
    <source>
        <dbReference type="ARBA" id="ARBA00022614"/>
    </source>
</evidence>
<evidence type="ECO:0000259" key="9">
    <source>
        <dbReference type="PROSITE" id="PS50837"/>
    </source>
</evidence>
<comment type="subcellular location">
    <subcellularLocation>
        <location evidence="1">Cytoplasm</location>
    </subcellularLocation>
</comment>
<dbReference type="OrthoDB" id="120976at2759"/>
<dbReference type="Gene3D" id="3.80.10.10">
    <property type="entry name" value="Ribonuclease Inhibitor"/>
    <property type="match status" value="1"/>
</dbReference>
<dbReference type="InterPro" id="IPR001870">
    <property type="entry name" value="B30.2/SPRY"/>
</dbReference>
<name>A0A3Q3DTP3_HIPCM</name>
<dbReference type="Ensembl" id="ENSHCOT00000006632.1">
    <property type="protein sequence ID" value="ENSHCOP00000020260.1"/>
    <property type="gene ID" value="ENSHCOG00000006176.1"/>
</dbReference>
<dbReference type="GO" id="GO:0005737">
    <property type="term" value="C:cytoplasm"/>
    <property type="evidence" value="ECO:0007669"/>
    <property type="project" value="UniProtKB-SubCell"/>
</dbReference>
<dbReference type="SUPFAM" id="SSF52047">
    <property type="entry name" value="RNI-like"/>
    <property type="match status" value="1"/>
</dbReference>
<protein>
    <submittedName>
        <fullName evidence="10">Protein NLRC3-like</fullName>
    </submittedName>
</protein>
<keyword evidence="11" id="KW-1185">Reference proteome</keyword>
<proteinExistence type="predicted"/>
<dbReference type="Pfam" id="PF02758">
    <property type="entry name" value="PYRIN"/>
    <property type="match status" value="1"/>
</dbReference>
<dbReference type="SMART" id="SM00589">
    <property type="entry name" value="PRY"/>
    <property type="match status" value="1"/>
</dbReference>
<accession>A0A3Q3DTP3</accession>
<dbReference type="STRING" id="109280.ENSHCOP00000020260"/>